<evidence type="ECO:0000313" key="5">
    <source>
        <dbReference type="EMBL" id="GAA2122709.1"/>
    </source>
</evidence>
<dbReference type="InterPro" id="IPR011010">
    <property type="entry name" value="DNA_brk_join_enz"/>
</dbReference>
<protein>
    <recommendedName>
        <fullName evidence="4">Tyr recombinase domain-containing protein</fullName>
    </recommendedName>
</protein>
<gene>
    <name evidence="5" type="ORF">GCM10009843_18060</name>
</gene>
<dbReference type="EMBL" id="BAAAQQ010000009">
    <property type="protein sequence ID" value="GAA2122709.1"/>
    <property type="molecule type" value="Genomic_DNA"/>
</dbReference>
<comment type="caution">
    <text evidence="5">The sequence shown here is derived from an EMBL/GenBank/DDBJ whole genome shotgun (WGS) entry which is preliminary data.</text>
</comment>
<proteinExistence type="inferred from homology"/>
<accession>A0ABP5JVV4</accession>
<evidence type="ECO:0000313" key="6">
    <source>
        <dbReference type="Proteomes" id="UP001500575"/>
    </source>
</evidence>
<evidence type="ECO:0000256" key="1">
    <source>
        <dbReference type="ARBA" id="ARBA00008857"/>
    </source>
</evidence>
<evidence type="ECO:0000259" key="4">
    <source>
        <dbReference type="PROSITE" id="PS51898"/>
    </source>
</evidence>
<dbReference type="SUPFAM" id="SSF56349">
    <property type="entry name" value="DNA breaking-rejoining enzymes"/>
    <property type="match status" value="1"/>
</dbReference>
<dbReference type="InterPro" id="IPR010998">
    <property type="entry name" value="Integrase_recombinase_N"/>
</dbReference>
<dbReference type="InterPro" id="IPR002104">
    <property type="entry name" value="Integrase_catalytic"/>
</dbReference>
<dbReference type="PROSITE" id="PS51898">
    <property type="entry name" value="TYR_RECOMBINASE"/>
    <property type="match status" value="1"/>
</dbReference>
<dbReference type="Proteomes" id="UP001500575">
    <property type="component" value="Unassembled WGS sequence"/>
</dbReference>
<dbReference type="PANTHER" id="PTHR30349:SF64">
    <property type="entry name" value="PROPHAGE INTEGRASE INTD-RELATED"/>
    <property type="match status" value="1"/>
</dbReference>
<evidence type="ECO:0000256" key="3">
    <source>
        <dbReference type="ARBA" id="ARBA00023172"/>
    </source>
</evidence>
<keyword evidence="3" id="KW-0233">DNA recombination</keyword>
<keyword evidence="6" id="KW-1185">Reference proteome</keyword>
<organism evidence="5 6">
    <name type="scientific">Nocardioides bigeumensis</name>
    <dbReference type="NCBI Taxonomy" id="433657"/>
    <lineage>
        <taxon>Bacteria</taxon>
        <taxon>Bacillati</taxon>
        <taxon>Actinomycetota</taxon>
        <taxon>Actinomycetes</taxon>
        <taxon>Propionibacteriales</taxon>
        <taxon>Nocardioidaceae</taxon>
        <taxon>Nocardioides</taxon>
    </lineage>
</organism>
<dbReference type="InterPro" id="IPR013762">
    <property type="entry name" value="Integrase-like_cat_sf"/>
</dbReference>
<feature type="domain" description="Tyr recombinase" evidence="4">
    <location>
        <begin position="152"/>
        <end position="204"/>
    </location>
</feature>
<reference evidence="6" key="1">
    <citation type="journal article" date="2019" name="Int. J. Syst. Evol. Microbiol.">
        <title>The Global Catalogue of Microorganisms (GCM) 10K type strain sequencing project: providing services to taxonomists for standard genome sequencing and annotation.</title>
        <authorList>
            <consortium name="The Broad Institute Genomics Platform"/>
            <consortium name="The Broad Institute Genome Sequencing Center for Infectious Disease"/>
            <person name="Wu L."/>
            <person name="Ma J."/>
        </authorList>
    </citation>
    <scope>NUCLEOTIDE SEQUENCE [LARGE SCALE GENOMIC DNA]</scope>
    <source>
        <strain evidence="6">JCM 16021</strain>
    </source>
</reference>
<name>A0ABP5JVV4_9ACTN</name>
<comment type="similarity">
    <text evidence="1">Belongs to the 'phage' integrase family.</text>
</comment>
<dbReference type="Gene3D" id="1.10.443.10">
    <property type="entry name" value="Intergrase catalytic core"/>
    <property type="match status" value="1"/>
</dbReference>
<dbReference type="PANTHER" id="PTHR30349">
    <property type="entry name" value="PHAGE INTEGRASE-RELATED"/>
    <property type="match status" value="1"/>
</dbReference>
<dbReference type="Gene3D" id="1.10.150.130">
    <property type="match status" value="1"/>
</dbReference>
<sequence length="204" mass="22608">MWVTDSLTGVRKRVQVSGTTNAEVSAKLRAMNDRVDAGKSARDHHISFGGFAQLWLESSLPASDRRPSTQWLYENLTRGHILGSDLARVSLRDLRPSTVERFVMQLRAKGLSSSSVRQIYTIGRAIGDAAVRDGLVGQNPFVAVRRPRIEAREAAFLTPDQVRLLLEAAEESRYLPFLALLVHTGLRRGEALALTWRDIGSEAS</sequence>
<dbReference type="InterPro" id="IPR050090">
    <property type="entry name" value="Tyrosine_recombinase_XerCD"/>
</dbReference>
<keyword evidence="2" id="KW-0238">DNA-binding</keyword>
<evidence type="ECO:0000256" key="2">
    <source>
        <dbReference type="ARBA" id="ARBA00023125"/>
    </source>
</evidence>